<accession>K3XTK8</accession>
<proteinExistence type="predicted"/>
<sequence>MRRRASIQSDLERPSEQARAGASKHHKGQLPPSLFASCGLAC</sequence>
<organism evidence="2 3">
    <name type="scientific">Setaria italica</name>
    <name type="common">Foxtail millet</name>
    <name type="synonym">Panicum italicum</name>
    <dbReference type="NCBI Taxonomy" id="4555"/>
    <lineage>
        <taxon>Eukaryota</taxon>
        <taxon>Viridiplantae</taxon>
        <taxon>Streptophyta</taxon>
        <taxon>Embryophyta</taxon>
        <taxon>Tracheophyta</taxon>
        <taxon>Spermatophyta</taxon>
        <taxon>Magnoliopsida</taxon>
        <taxon>Liliopsida</taxon>
        <taxon>Poales</taxon>
        <taxon>Poaceae</taxon>
        <taxon>PACMAD clade</taxon>
        <taxon>Panicoideae</taxon>
        <taxon>Panicodae</taxon>
        <taxon>Paniceae</taxon>
        <taxon>Cenchrinae</taxon>
        <taxon>Setaria</taxon>
    </lineage>
</organism>
<name>K3XTK8_SETIT</name>
<dbReference type="AlphaFoldDB" id="K3XTK8"/>
<keyword evidence="3" id="KW-1185">Reference proteome</keyword>
<evidence type="ECO:0000256" key="1">
    <source>
        <dbReference type="SAM" id="MobiDB-lite"/>
    </source>
</evidence>
<dbReference type="EnsemblPlants" id="KQL06886">
    <property type="protein sequence ID" value="KQL06886"/>
    <property type="gene ID" value="SETIT_005265mg"/>
</dbReference>
<dbReference type="EMBL" id="AGNK02003299">
    <property type="status" value="NOT_ANNOTATED_CDS"/>
    <property type="molecule type" value="Genomic_DNA"/>
</dbReference>
<reference evidence="2" key="2">
    <citation type="submission" date="2018-08" db="UniProtKB">
        <authorList>
            <consortium name="EnsemblPlants"/>
        </authorList>
    </citation>
    <scope>IDENTIFICATION</scope>
    <source>
        <strain evidence="2">Yugu1</strain>
    </source>
</reference>
<evidence type="ECO:0000313" key="2">
    <source>
        <dbReference type="EnsemblPlants" id="KQL06886"/>
    </source>
</evidence>
<protein>
    <submittedName>
        <fullName evidence="2">Uncharacterized protein</fullName>
    </submittedName>
</protein>
<dbReference type="InParanoid" id="K3XTK8"/>
<dbReference type="Gramene" id="KQL06886">
    <property type="protein sequence ID" value="KQL06886"/>
    <property type="gene ID" value="SETIT_005265mg"/>
</dbReference>
<feature type="region of interest" description="Disordered" evidence="1">
    <location>
        <begin position="1"/>
        <end position="31"/>
    </location>
</feature>
<dbReference type="HOGENOM" id="CLU_3261472_0_0_1"/>
<dbReference type="Proteomes" id="UP000004995">
    <property type="component" value="Unassembled WGS sequence"/>
</dbReference>
<evidence type="ECO:0000313" key="3">
    <source>
        <dbReference type="Proteomes" id="UP000004995"/>
    </source>
</evidence>
<reference evidence="3" key="1">
    <citation type="journal article" date="2012" name="Nat. Biotechnol.">
        <title>Reference genome sequence of the model plant Setaria.</title>
        <authorList>
            <person name="Bennetzen J.L."/>
            <person name="Schmutz J."/>
            <person name="Wang H."/>
            <person name="Percifield R."/>
            <person name="Hawkins J."/>
            <person name="Pontaroli A.C."/>
            <person name="Estep M."/>
            <person name="Feng L."/>
            <person name="Vaughn J.N."/>
            <person name="Grimwood J."/>
            <person name="Jenkins J."/>
            <person name="Barry K."/>
            <person name="Lindquist E."/>
            <person name="Hellsten U."/>
            <person name="Deshpande S."/>
            <person name="Wang X."/>
            <person name="Wu X."/>
            <person name="Mitros T."/>
            <person name="Triplett J."/>
            <person name="Yang X."/>
            <person name="Ye C.Y."/>
            <person name="Mauro-Herrera M."/>
            <person name="Wang L."/>
            <person name="Li P."/>
            <person name="Sharma M."/>
            <person name="Sharma R."/>
            <person name="Ronald P.C."/>
            <person name="Panaud O."/>
            <person name="Kellogg E.A."/>
            <person name="Brutnell T.P."/>
            <person name="Doust A.N."/>
            <person name="Tuskan G.A."/>
            <person name="Rokhsar D."/>
            <person name="Devos K.M."/>
        </authorList>
    </citation>
    <scope>NUCLEOTIDE SEQUENCE [LARGE SCALE GENOMIC DNA]</scope>
    <source>
        <strain evidence="3">cv. Yugu1</strain>
    </source>
</reference>